<dbReference type="Proteomes" id="UP000242474">
    <property type="component" value="Unassembled WGS sequence"/>
</dbReference>
<dbReference type="PANTHER" id="PTHR11210">
    <property type="entry name" value="RING BOX"/>
    <property type="match status" value="1"/>
</dbReference>
<dbReference type="GO" id="GO:0008270">
    <property type="term" value="F:zinc ion binding"/>
    <property type="evidence" value="ECO:0007669"/>
    <property type="project" value="UniProtKB-KW"/>
</dbReference>
<sequence>MKITITDWKDVAGWRWDVPDDEVCGICRVPFDACCPTCKIPGDDCPLIWGECSHVFHMHCLLKWLEAESSQQQCPMDRRPWVTAK</sequence>
<protein>
    <recommendedName>
        <fullName evidence="4">Anaphase-promoting complex subunit 11</fullName>
    </recommendedName>
</protein>
<dbReference type="CDD" id="cd16456">
    <property type="entry name" value="RING-H2_APC11"/>
    <property type="match status" value="1"/>
</dbReference>
<evidence type="ECO:0000256" key="4">
    <source>
        <dbReference type="ARBA" id="ARBA00013928"/>
    </source>
</evidence>
<evidence type="ECO:0000256" key="7">
    <source>
        <dbReference type="ARBA" id="ARBA00022771"/>
    </source>
</evidence>
<dbReference type="Pfam" id="PF12861">
    <property type="entry name" value="zf-ANAPC11"/>
    <property type="match status" value="1"/>
</dbReference>
<name>A0A2G5BH09_COERN</name>
<keyword evidence="7 13" id="KW-0863">Zinc-finger</keyword>
<dbReference type="GO" id="GO:0051301">
    <property type="term" value="P:cell division"/>
    <property type="evidence" value="ECO:0007669"/>
    <property type="project" value="UniProtKB-KW"/>
</dbReference>
<evidence type="ECO:0000313" key="15">
    <source>
        <dbReference type="EMBL" id="PIA18296.1"/>
    </source>
</evidence>
<evidence type="ECO:0000256" key="6">
    <source>
        <dbReference type="ARBA" id="ARBA00022723"/>
    </source>
</evidence>
<dbReference type="InterPro" id="IPR001841">
    <property type="entry name" value="Znf_RING"/>
</dbReference>
<reference evidence="15 16" key="1">
    <citation type="journal article" date="2015" name="Genome Biol. Evol.">
        <title>Phylogenomic analyses indicate that early fungi evolved digesting cell walls of algal ancestors of land plants.</title>
        <authorList>
            <person name="Chang Y."/>
            <person name="Wang S."/>
            <person name="Sekimoto S."/>
            <person name="Aerts A.L."/>
            <person name="Choi C."/>
            <person name="Clum A."/>
            <person name="LaButti K.M."/>
            <person name="Lindquist E.A."/>
            <person name="Yee Ngan C."/>
            <person name="Ohm R.A."/>
            <person name="Salamov A.A."/>
            <person name="Grigoriev I.V."/>
            <person name="Spatafora J.W."/>
            <person name="Berbee M.L."/>
        </authorList>
    </citation>
    <scope>NUCLEOTIDE SEQUENCE [LARGE SCALE GENOMIC DNA]</scope>
    <source>
        <strain evidence="15 16">NRRL 1564</strain>
    </source>
</reference>
<dbReference type="EMBL" id="KZ303490">
    <property type="protein sequence ID" value="PIA18296.1"/>
    <property type="molecule type" value="Genomic_DNA"/>
</dbReference>
<comment type="similarity">
    <text evidence="3">Belongs to the RING-box family.</text>
</comment>
<keyword evidence="10" id="KW-0862">Zinc</keyword>
<evidence type="ECO:0000256" key="5">
    <source>
        <dbReference type="ARBA" id="ARBA00022618"/>
    </source>
</evidence>
<dbReference type="GO" id="GO:0097602">
    <property type="term" value="F:cullin family protein binding"/>
    <property type="evidence" value="ECO:0007669"/>
    <property type="project" value="InterPro"/>
</dbReference>
<dbReference type="Gene3D" id="3.30.40.10">
    <property type="entry name" value="Zinc/RING finger domain, C3HC4 (zinc finger)"/>
    <property type="match status" value="1"/>
</dbReference>
<dbReference type="FunFam" id="3.30.40.10:FF:000111">
    <property type="entry name" value="Anaphase-promoting complex subunit 11"/>
    <property type="match status" value="1"/>
</dbReference>
<evidence type="ECO:0000256" key="1">
    <source>
        <dbReference type="ARBA" id="ARBA00004123"/>
    </source>
</evidence>
<dbReference type="AlphaFoldDB" id="A0A2G5BH09"/>
<dbReference type="OrthoDB" id="1681166at2759"/>
<proteinExistence type="inferred from homology"/>
<keyword evidence="5" id="KW-0132">Cell division</keyword>
<keyword evidence="11" id="KW-0539">Nucleus</keyword>
<evidence type="ECO:0000256" key="12">
    <source>
        <dbReference type="ARBA" id="ARBA00023306"/>
    </source>
</evidence>
<accession>A0A2G5BH09</accession>
<dbReference type="InterPro" id="IPR013083">
    <property type="entry name" value="Znf_RING/FYVE/PHD"/>
</dbReference>
<organism evidence="15 16">
    <name type="scientific">Coemansia reversa (strain ATCC 12441 / NRRL 1564)</name>
    <dbReference type="NCBI Taxonomy" id="763665"/>
    <lineage>
        <taxon>Eukaryota</taxon>
        <taxon>Fungi</taxon>
        <taxon>Fungi incertae sedis</taxon>
        <taxon>Zoopagomycota</taxon>
        <taxon>Kickxellomycotina</taxon>
        <taxon>Kickxellomycetes</taxon>
        <taxon>Kickxellales</taxon>
        <taxon>Kickxellaceae</taxon>
        <taxon>Coemansia</taxon>
    </lineage>
</organism>
<comment type="pathway">
    <text evidence="2">Protein modification; protein ubiquitination.</text>
</comment>
<keyword evidence="9" id="KW-0833">Ubl conjugation pathway</keyword>
<evidence type="ECO:0000313" key="16">
    <source>
        <dbReference type="Proteomes" id="UP000242474"/>
    </source>
</evidence>
<dbReference type="GO" id="GO:0031145">
    <property type="term" value="P:anaphase-promoting complex-dependent catabolic process"/>
    <property type="evidence" value="ECO:0007669"/>
    <property type="project" value="InterPro"/>
</dbReference>
<evidence type="ECO:0000256" key="13">
    <source>
        <dbReference type="PROSITE-ProRule" id="PRU00175"/>
    </source>
</evidence>
<evidence type="ECO:0000256" key="3">
    <source>
        <dbReference type="ARBA" id="ARBA00009273"/>
    </source>
</evidence>
<keyword evidence="6" id="KW-0479">Metal-binding</keyword>
<keyword evidence="16" id="KW-1185">Reference proteome</keyword>
<dbReference type="InterPro" id="IPR051031">
    <property type="entry name" value="RING-box_E3_Ubiquitin_Ligase"/>
</dbReference>
<evidence type="ECO:0000256" key="11">
    <source>
        <dbReference type="ARBA" id="ARBA00023242"/>
    </source>
</evidence>
<feature type="domain" description="RING-type" evidence="14">
    <location>
        <begin position="35"/>
        <end position="78"/>
    </location>
</feature>
<evidence type="ECO:0000256" key="2">
    <source>
        <dbReference type="ARBA" id="ARBA00004906"/>
    </source>
</evidence>
<dbReference type="GO" id="GO:0005680">
    <property type="term" value="C:anaphase-promoting complex"/>
    <property type="evidence" value="ECO:0007669"/>
    <property type="project" value="InterPro"/>
</dbReference>
<keyword evidence="8" id="KW-0498">Mitosis</keyword>
<dbReference type="SUPFAM" id="SSF57850">
    <property type="entry name" value="RING/U-box"/>
    <property type="match status" value="1"/>
</dbReference>
<gene>
    <name evidence="15" type="ORF">COEREDRAFT_39215</name>
</gene>
<comment type="subcellular location">
    <subcellularLocation>
        <location evidence="1">Nucleus</location>
    </subcellularLocation>
</comment>
<dbReference type="PROSITE" id="PS50089">
    <property type="entry name" value="ZF_RING_2"/>
    <property type="match status" value="1"/>
</dbReference>
<evidence type="ECO:0000256" key="9">
    <source>
        <dbReference type="ARBA" id="ARBA00022786"/>
    </source>
</evidence>
<dbReference type="STRING" id="763665.A0A2G5BH09"/>
<dbReference type="GO" id="GO:0061630">
    <property type="term" value="F:ubiquitin protein ligase activity"/>
    <property type="evidence" value="ECO:0007669"/>
    <property type="project" value="InterPro"/>
</dbReference>
<evidence type="ECO:0000256" key="10">
    <source>
        <dbReference type="ARBA" id="ARBA00022833"/>
    </source>
</evidence>
<dbReference type="InterPro" id="IPR024991">
    <property type="entry name" value="RING-H2_APC11"/>
</dbReference>
<evidence type="ECO:0000256" key="8">
    <source>
        <dbReference type="ARBA" id="ARBA00022776"/>
    </source>
</evidence>
<keyword evidence="12" id="KW-0131">Cell cycle</keyword>
<evidence type="ECO:0000259" key="14">
    <source>
        <dbReference type="PROSITE" id="PS50089"/>
    </source>
</evidence>